<sequence>MVPELTRRRLLGGVAVTGVGGGVAMAPRTWYPNPVVDRMIGYRRLPDTDTQPAPPESTIREGLESLERHLEEAETLWKGVDTDRDDLPDAARMGPTLLGDATDRYQELRESNPDRRALANLRVAHGYAGYAIGAGRVVRGETDAQGLVDRGEEIRSEIAALRETIEYRGENPATDVATLYWIERPLHFARLNSHRSGMYMGGVAPAEAYQDYDIPRTWEAHLQADVHVLESRHAYREYESGGGGDGDTFDSGLETLFERFDEEVEATRQSDEERKELRETLAEGAYRHARYQCWQFTHGSLETVSDGGPTGGLDLLQTVRHARNVLKLRAYPDAVERFVFDEGERIDPALVYREEKRAATRARELVEAHDTPLFRLLVDDAIRLLRFGDLGLPDDDRARARADAYAYYLVGHTQLRHASDVYETMLAALE</sequence>
<dbReference type="Proteomes" id="UP001320972">
    <property type="component" value="Unassembled WGS sequence"/>
</dbReference>
<comment type="caution">
    <text evidence="1">The sequence shown here is derived from an EMBL/GenBank/DDBJ whole genome shotgun (WGS) entry which is preliminary data.</text>
</comment>
<gene>
    <name evidence="1" type="ORF">OB955_12675</name>
</gene>
<keyword evidence="2" id="KW-1185">Reference proteome</keyword>
<protein>
    <recommendedName>
        <fullName evidence="3">Tat (Twin-arginine translocation) pathway signal sequence</fullName>
    </recommendedName>
</protein>
<evidence type="ECO:0008006" key="3">
    <source>
        <dbReference type="Google" id="ProtNLM"/>
    </source>
</evidence>
<evidence type="ECO:0000313" key="2">
    <source>
        <dbReference type="Proteomes" id="UP001320972"/>
    </source>
</evidence>
<dbReference type="RefSeq" id="WP_338008037.1">
    <property type="nucleotide sequence ID" value="NZ_JAOPKB010000007.1"/>
</dbReference>
<dbReference type="EMBL" id="JAOPKB010000007">
    <property type="protein sequence ID" value="MCU4973591.1"/>
    <property type="molecule type" value="Genomic_DNA"/>
</dbReference>
<name>A0ABT2QFC3_9EURY</name>
<proteinExistence type="predicted"/>
<dbReference type="InterPro" id="IPR006311">
    <property type="entry name" value="TAT_signal"/>
</dbReference>
<evidence type="ECO:0000313" key="1">
    <source>
        <dbReference type="EMBL" id="MCU4973591.1"/>
    </source>
</evidence>
<dbReference type="PROSITE" id="PS51318">
    <property type="entry name" value="TAT"/>
    <property type="match status" value="1"/>
</dbReference>
<organism evidence="1 2">
    <name type="scientific">Natronoglomus mannanivorans</name>
    <dbReference type="NCBI Taxonomy" id="2979990"/>
    <lineage>
        <taxon>Archaea</taxon>
        <taxon>Methanobacteriati</taxon>
        <taxon>Methanobacteriota</taxon>
        <taxon>Stenosarchaea group</taxon>
        <taxon>Halobacteria</taxon>
        <taxon>Halobacteriales</taxon>
        <taxon>Natrialbaceae</taxon>
        <taxon>Natronoglomus</taxon>
    </lineage>
</organism>
<accession>A0ABT2QFC3</accession>
<reference evidence="1 2" key="1">
    <citation type="submission" date="2022-09" db="EMBL/GenBank/DDBJ databases">
        <title>Enrichment on poylsaccharides allowed isolation of novel metabolic and taxonomic groups of Haloarchaea.</title>
        <authorList>
            <person name="Sorokin D.Y."/>
            <person name="Elcheninov A.G."/>
            <person name="Khizhniak T.V."/>
            <person name="Kolganova T.V."/>
            <person name="Kublanov I.V."/>
        </authorList>
    </citation>
    <scope>NUCLEOTIDE SEQUENCE [LARGE SCALE GENOMIC DNA]</scope>
    <source>
        <strain evidence="1 2">AArc-m2/3/4</strain>
    </source>
</reference>